<comment type="subcellular location">
    <subcellularLocation>
        <location evidence="1">Membrane</location>
        <topology evidence="1">Multi-pass membrane protein</topology>
    </subcellularLocation>
</comment>
<organism evidence="9 10">
    <name type="scientific">Schizophyllum amplum</name>
    <dbReference type="NCBI Taxonomy" id="97359"/>
    <lineage>
        <taxon>Eukaryota</taxon>
        <taxon>Fungi</taxon>
        <taxon>Dikarya</taxon>
        <taxon>Basidiomycota</taxon>
        <taxon>Agaricomycotina</taxon>
        <taxon>Agaricomycetes</taxon>
        <taxon>Agaricomycetidae</taxon>
        <taxon>Agaricales</taxon>
        <taxon>Schizophyllaceae</taxon>
        <taxon>Schizophyllum</taxon>
    </lineage>
</organism>
<evidence type="ECO:0000313" key="9">
    <source>
        <dbReference type="EMBL" id="TRM55380.1"/>
    </source>
</evidence>
<protein>
    <recommendedName>
        <fullName evidence="8">Ferric oxidoreductase domain-containing protein</fullName>
    </recommendedName>
</protein>
<evidence type="ECO:0000256" key="2">
    <source>
        <dbReference type="ARBA" id="ARBA00022692"/>
    </source>
</evidence>
<name>A0A550BS60_9AGAR</name>
<dbReference type="Proteomes" id="UP000320762">
    <property type="component" value="Unassembled WGS sequence"/>
</dbReference>
<dbReference type="InterPro" id="IPR013130">
    <property type="entry name" value="Fe3_Rdtase_TM_dom"/>
</dbReference>
<evidence type="ECO:0000313" key="10">
    <source>
        <dbReference type="Proteomes" id="UP000320762"/>
    </source>
</evidence>
<feature type="domain" description="Ferric oxidoreductase" evidence="8">
    <location>
        <begin position="188"/>
        <end position="247"/>
    </location>
</feature>
<evidence type="ECO:0000259" key="8">
    <source>
        <dbReference type="Pfam" id="PF01794"/>
    </source>
</evidence>
<keyword evidence="10" id="KW-1185">Reference proteome</keyword>
<accession>A0A550BS60</accession>
<keyword evidence="4" id="KW-0406">Ion transport</keyword>
<evidence type="ECO:0000256" key="1">
    <source>
        <dbReference type="ARBA" id="ARBA00004141"/>
    </source>
</evidence>
<feature type="transmembrane region" description="Helical" evidence="7">
    <location>
        <begin position="196"/>
        <end position="215"/>
    </location>
</feature>
<dbReference type="GO" id="GO:0016020">
    <property type="term" value="C:membrane"/>
    <property type="evidence" value="ECO:0007669"/>
    <property type="project" value="UniProtKB-SubCell"/>
</dbReference>
<proteinExistence type="predicted"/>
<evidence type="ECO:0000256" key="5">
    <source>
        <dbReference type="ARBA" id="ARBA00023136"/>
    </source>
</evidence>
<keyword evidence="4" id="KW-0813">Transport</keyword>
<dbReference type="Pfam" id="PF01794">
    <property type="entry name" value="Ferric_reduct"/>
    <property type="match status" value="1"/>
</dbReference>
<comment type="caution">
    <text evidence="9">The sequence shown here is derived from an EMBL/GenBank/DDBJ whole genome shotgun (WGS) entry which is preliminary data.</text>
</comment>
<evidence type="ECO:0000256" key="6">
    <source>
        <dbReference type="SAM" id="MobiDB-lite"/>
    </source>
</evidence>
<gene>
    <name evidence="9" type="ORF">BD626DRAFT_588616</name>
</gene>
<feature type="transmembrane region" description="Helical" evidence="7">
    <location>
        <begin position="227"/>
        <end position="246"/>
    </location>
</feature>
<evidence type="ECO:0000256" key="4">
    <source>
        <dbReference type="ARBA" id="ARBA00023065"/>
    </source>
</evidence>
<dbReference type="GO" id="GO:0006811">
    <property type="term" value="P:monoatomic ion transport"/>
    <property type="evidence" value="ECO:0007669"/>
    <property type="project" value="UniProtKB-KW"/>
</dbReference>
<reference evidence="9 10" key="1">
    <citation type="journal article" date="2019" name="New Phytol.">
        <title>Comparative genomics reveals unique wood-decay strategies and fruiting body development in the Schizophyllaceae.</title>
        <authorList>
            <person name="Almasi E."/>
            <person name="Sahu N."/>
            <person name="Krizsan K."/>
            <person name="Balint B."/>
            <person name="Kovacs G.M."/>
            <person name="Kiss B."/>
            <person name="Cseklye J."/>
            <person name="Drula E."/>
            <person name="Henrissat B."/>
            <person name="Nagy I."/>
            <person name="Chovatia M."/>
            <person name="Adam C."/>
            <person name="LaButti K."/>
            <person name="Lipzen A."/>
            <person name="Riley R."/>
            <person name="Grigoriev I.V."/>
            <person name="Nagy L.G."/>
        </authorList>
    </citation>
    <scope>NUCLEOTIDE SEQUENCE [LARGE SCALE GENOMIC DNA]</scope>
    <source>
        <strain evidence="9 10">NL-1724</strain>
    </source>
</reference>
<dbReference type="AlphaFoldDB" id="A0A550BS60"/>
<keyword evidence="2 7" id="KW-0812">Transmembrane</keyword>
<feature type="transmembrane region" description="Helical" evidence="7">
    <location>
        <begin position="158"/>
        <end position="176"/>
    </location>
</feature>
<evidence type="ECO:0000256" key="7">
    <source>
        <dbReference type="SAM" id="Phobius"/>
    </source>
</evidence>
<dbReference type="SUPFAM" id="SSF52047">
    <property type="entry name" value="RNI-like"/>
    <property type="match status" value="1"/>
</dbReference>
<keyword evidence="5 7" id="KW-0472">Membrane</keyword>
<evidence type="ECO:0000256" key="3">
    <source>
        <dbReference type="ARBA" id="ARBA00022989"/>
    </source>
</evidence>
<sequence>MHPTILPRAVPSNNASGLLPPAPPNLEDEIAPEIVWHLNIVLLCLLGLLALTRLPRVAARLTVPSEWLTGHLIWYKAGAAREQEKQEVIEPGAATPVDRRTQLGEKQSATTLSQSQTLSSLRAEEGAEHAAPHVPAYPRVLRPLLAPLHWRWNKGNSVGQLILCVLWSVGMLYAGLYDSNPFMNPVRAGAVAVSQVPWVFALGTKVSPIGLLLDVGYEKLNFLHRHLGRFIVLAVNCHVVGFHFGGRACHLYMGVTTNHERDSQETVLSSPARFRQLPTPINHWVLGSRLYWSAMPGDLPPALPQELIDAILDTLAAYGEEECLRQCALAHRSMLQRSQQLLFATIELEVPHFILSSNAPATPSRKLLIVLRHSPHLGNYVHELSIVEVSGPISQEQVVKHGIAREVALLDILPMLRAVKWLRITAPPRSYVGDDFIDALAMPSLLHLSLYTVTFPLYILDRFPHLRHLTCHEVHWIPATHEPRDTSAIPKVKTLTVSGKLALQFDIFLGLLAMYPPYLDNLIALDVSELLVPNFYIEQLLDRCQSSLQQLHTRYRITQPATNDIPNFAALPSLRDLAIRDITLRNDHKRGAWSWLLATLQSLRPLRRLVLMFLLDSTETITRDAAEWRRLDEILDSADIRIERVDIHANELDWMEEGTVVDAAAIAVALPCARRRMGQKLTVSTNRLPTDGWTKIRYRKAFDGRDT</sequence>
<feature type="region of interest" description="Disordered" evidence="6">
    <location>
        <begin position="86"/>
        <end position="109"/>
    </location>
</feature>
<dbReference type="EMBL" id="VDMD01000159">
    <property type="protein sequence ID" value="TRM55380.1"/>
    <property type="molecule type" value="Genomic_DNA"/>
</dbReference>
<keyword evidence="3 7" id="KW-1133">Transmembrane helix</keyword>
<dbReference type="OrthoDB" id="2745898at2759"/>
<feature type="transmembrane region" description="Helical" evidence="7">
    <location>
        <begin position="34"/>
        <end position="51"/>
    </location>
</feature>